<feature type="domain" description="DUF2264" evidence="2">
    <location>
        <begin position="11"/>
        <end position="92"/>
    </location>
</feature>
<dbReference type="Proteomes" id="UP000373149">
    <property type="component" value="Unassembled WGS sequence"/>
</dbReference>
<name>A0A5N8WN80_9ACTN</name>
<sequence length="118" mass="12684">MLTGVKVIRDDDSMPALSYDGGAHDRVREEPTGARFRGDTVRCARRPWPDVEITAWPTAAPPRPTAALDLRTHRVRTGRVLHTAAGAFAVGRGAGVERSAGTGLAAWRQPPTTTEGRT</sequence>
<evidence type="ECO:0000259" key="2">
    <source>
        <dbReference type="Pfam" id="PF20938"/>
    </source>
</evidence>
<comment type="caution">
    <text evidence="3">The sequence shown here is derived from an EMBL/GenBank/DDBJ whole genome shotgun (WGS) entry which is preliminary data.</text>
</comment>
<evidence type="ECO:0000313" key="4">
    <source>
        <dbReference type="Proteomes" id="UP000373149"/>
    </source>
</evidence>
<feature type="compositionally biased region" description="Basic and acidic residues" evidence="1">
    <location>
        <begin position="22"/>
        <end position="33"/>
    </location>
</feature>
<feature type="region of interest" description="Disordered" evidence="1">
    <location>
        <begin position="13"/>
        <end position="33"/>
    </location>
</feature>
<dbReference type="Pfam" id="PF20938">
    <property type="entry name" value="DUF2264_C"/>
    <property type="match status" value="1"/>
</dbReference>
<protein>
    <recommendedName>
        <fullName evidence="2">DUF2264 domain-containing protein</fullName>
    </recommendedName>
</protein>
<dbReference type="InterPro" id="IPR049237">
    <property type="entry name" value="DUF2264_C"/>
</dbReference>
<dbReference type="EMBL" id="VMNX01000008">
    <property type="protein sequence ID" value="MPY47994.1"/>
    <property type="molecule type" value="Genomic_DNA"/>
</dbReference>
<gene>
    <name evidence="3" type="ORF">FPZ41_05055</name>
</gene>
<keyword evidence="4" id="KW-1185">Reference proteome</keyword>
<accession>A0A5N8WN80</accession>
<proteinExistence type="predicted"/>
<feature type="region of interest" description="Disordered" evidence="1">
    <location>
        <begin position="99"/>
        <end position="118"/>
    </location>
</feature>
<organism evidence="3 4">
    <name type="scientific">Streptomyces acidicola</name>
    <dbReference type="NCBI Taxonomy" id="2596892"/>
    <lineage>
        <taxon>Bacteria</taxon>
        <taxon>Bacillati</taxon>
        <taxon>Actinomycetota</taxon>
        <taxon>Actinomycetes</taxon>
        <taxon>Kitasatosporales</taxon>
        <taxon>Streptomycetaceae</taxon>
        <taxon>Streptomyces</taxon>
    </lineage>
</organism>
<reference evidence="3 4" key="1">
    <citation type="submission" date="2019-09" db="EMBL/GenBank/DDBJ databases">
        <authorList>
            <person name="Duangmal K."/>
            <person name="Teo W.F.A."/>
            <person name="Lipun K."/>
        </authorList>
    </citation>
    <scope>NUCLEOTIDE SEQUENCE [LARGE SCALE GENOMIC DNA]</scope>
    <source>
        <strain evidence="3 4">K1PN6</strain>
    </source>
</reference>
<evidence type="ECO:0000313" key="3">
    <source>
        <dbReference type="EMBL" id="MPY47994.1"/>
    </source>
</evidence>
<evidence type="ECO:0000256" key="1">
    <source>
        <dbReference type="SAM" id="MobiDB-lite"/>
    </source>
</evidence>
<dbReference type="RefSeq" id="WP_152859516.1">
    <property type="nucleotide sequence ID" value="NZ_VMNX01000008.1"/>
</dbReference>
<dbReference type="AlphaFoldDB" id="A0A5N8WN80"/>